<dbReference type="Gramene" id="OB11G16950.1">
    <property type="protein sequence ID" value="OB11G16950.1"/>
    <property type="gene ID" value="OB11G16950"/>
</dbReference>
<keyword evidence="2" id="KW-1185">Reference proteome</keyword>
<name>J3N7A9_ORYBR</name>
<reference evidence="1" key="1">
    <citation type="journal article" date="2013" name="Nat. Commun.">
        <title>Whole-genome sequencing of Oryza brachyantha reveals mechanisms underlying Oryza genome evolution.</title>
        <authorList>
            <person name="Chen J."/>
            <person name="Huang Q."/>
            <person name="Gao D."/>
            <person name="Wang J."/>
            <person name="Lang Y."/>
            <person name="Liu T."/>
            <person name="Li B."/>
            <person name="Bai Z."/>
            <person name="Luis Goicoechea J."/>
            <person name="Liang C."/>
            <person name="Chen C."/>
            <person name="Zhang W."/>
            <person name="Sun S."/>
            <person name="Liao Y."/>
            <person name="Zhang X."/>
            <person name="Yang L."/>
            <person name="Song C."/>
            <person name="Wang M."/>
            <person name="Shi J."/>
            <person name="Liu G."/>
            <person name="Liu J."/>
            <person name="Zhou H."/>
            <person name="Zhou W."/>
            <person name="Yu Q."/>
            <person name="An N."/>
            <person name="Chen Y."/>
            <person name="Cai Q."/>
            <person name="Wang B."/>
            <person name="Liu B."/>
            <person name="Min J."/>
            <person name="Huang Y."/>
            <person name="Wu H."/>
            <person name="Li Z."/>
            <person name="Zhang Y."/>
            <person name="Yin Y."/>
            <person name="Song W."/>
            <person name="Jiang J."/>
            <person name="Jackson S.A."/>
            <person name="Wing R.A."/>
            <person name="Wang J."/>
            <person name="Chen M."/>
        </authorList>
    </citation>
    <scope>NUCLEOTIDE SEQUENCE [LARGE SCALE GENOMIC DNA]</scope>
    <source>
        <strain evidence="1">cv. IRGC 101232</strain>
    </source>
</reference>
<proteinExistence type="predicted"/>
<reference evidence="1" key="2">
    <citation type="submission" date="2013-04" db="UniProtKB">
        <authorList>
            <consortium name="EnsemblPlants"/>
        </authorList>
    </citation>
    <scope>IDENTIFICATION</scope>
</reference>
<organism evidence="1">
    <name type="scientific">Oryza brachyantha</name>
    <name type="common">malo sina</name>
    <dbReference type="NCBI Taxonomy" id="4533"/>
    <lineage>
        <taxon>Eukaryota</taxon>
        <taxon>Viridiplantae</taxon>
        <taxon>Streptophyta</taxon>
        <taxon>Embryophyta</taxon>
        <taxon>Tracheophyta</taxon>
        <taxon>Spermatophyta</taxon>
        <taxon>Magnoliopsida</taxon>
        <taxon>Liliopsida</taxon>
        <taxon>Poales</taxon>
        <taxon>Poaceae</taxon>
        <taxon>BOP clade</taxon>
        <taxon>Oryzoideae</taxon>
        <taxon>Oryzeae</taxon>
        <taxon>Oryzinae</taxon>
        <taxon>Oryza</taxon>
    </lineage>
</organism>
<evidence type="ECO:0000313" key="2">
    <source>
        <dbReference type="Proteomes" id="UP000006038"/>
    </source>
</evidence>
<accession>J3N7A9</accession>
<sequence>MHSTKEKRNKFSFQFKRSKANNVYELEIISKVWIDIWAIEKHISMCLDFSQTTYNK</sequence>
<evidence type="ECO:0000313" key="1">
    <source>
        <dbReference type="EnsemblPlants" id="OB11G16950.1"/>
    </source>
</evidence>
<dbReference type="EnsemblPlants" id="OB11G16950.1">
    <property type="protein sequence ID" value="OB11G16950.1"/>
    <property type="gene ID" value="OB11G16950"/>
</dbReference>
<dbReference type="HOGENOM" id="CLU_3020470_0_0_1"/>
<dbReference type="Proteomes" id="UP000006038">
    <property type="component" value="Chromosome 11"/>
</dbReference>
<dbReference type="AlphaFoldDB" id="J3N7A9"/>
<protein>
    <submittedName>
        <fullName evidence="1">Uncharacterized protein</fullName>
    </submittedName>
</protein>